<feature type="compositionally biased region" description="Polar residues" evidence="1">
    <location>
        <begin position="485"/>
        <end position="506"/>
    </location>
</feature>
<feature type="compositionally biased region" description="Basic and acidic residues" evidence="1">
    <location>
        <begin position="247"/>
        <end position="258"/>
    </location>
</feature>
<comment type="caution">
    <text evidence="2">The sequence shown here is derived from an EMBL/GenBank/DDBJ whole genome shotgun (WGS) entry which is preliminary data.</text>
</comment>
<feature type="region of interest" description="Disordered" evidence="1">
    <location>
        <begin position="958"/>
        <end position="998"/>
    </location>
</feature>
<evidence type="ECO:0000313" key="2">
    <source>
        <dbReference type="EMBL" id="KAG6535581.1"/>
    </source>
</evidence>
<feature type="compositionally biased region" description="Basic and acidic residues" evidence="1">
    <location>
        <begin position="1312"/>
        <end position="1321"/>
    </location>
</feature>
<feature type="compositionally biased region" description="Basic and acidic residues" evidence="1">
    <location>
        <begin position="1265"/>
        <end position="1275"/>
    </location>
</feature>
<feature type="region of interest" description="Disordered" evidence="1">
    <location>
        <begin position="483"/>
        <end position="506"/>
    </location>
</feature>
<dbReference type="Proteomes" id="UP000734854">
    <property type="component" value="Unassembled WGS sequence"/>
</dbReference>
<dbReference type="EMBL" id="JACMSC010000001">
    <property type="protein sequence ID" value="KAG6535581.1"/>
    <property type="molecule type" value="Genomic_DNA"/>
</dbReference>
<evidence type="ECO:0000256" key="1">
    <source>
        <dbReference type="SAM" id="MobiDB-lite"/>
    </source>
</evidence>
<accession>A0A8J5I0F5</accession>
<dbReference type="PANTHER" id="PTHR34536">
    <property type="entry name" value="DENTIN SIALOPHOSPHOPROTEIN-LIKE PROTEIN"/>
    <property type="match status" value="1"/>
</dbReference>
<sequence>MPINKEIQFDLADGHSDASISGVPIKKRLFHLSQSSSSTSQNISAMPKKLSEQPRNLLLKSESSVSENSAAVKLDNNLTLDDSLESSIRFNSSHGIASQVNYSLVLKEGTTGSGESGMDDDMDVDNRASLGLDMEKGKNSPEQWESEMLKVEKGVGKIITSSDVSASEGVDTSGLYLSCQDKQYGLNLSKIVKDEVPLLDLPGLNLLQHLSWASYKDLESKRAQNWDLNFPMDMWNTNLDNLPTNHEMNDKSKPKELHQPNNEKNPIQNTKETPDSFGLGSSVVESHQCNLRFTELGLRADGTTGYVDGLDLQLRLPSRPELHNLGITPLDLSLSLTGNPSDASSTIAKFKSCMNPNQNETRSHQLSSFNSGVVTQVKSEPCDRNFSVESALIEDSSLGKQIKPEPPEEFQESPNLVLGNNQLGSFTQLPTTLDSNSLHDANMLHECSPTLLSVANTNMVGRTCLDLVLSAVTDSMVLSNAEDVPSTSCLNQDAEGNSSKPLDSNSLHDANMVHECSPTLLSVANTNMEGRTCLDLVLSAGTDSMVLSNAEDVPSTSFLNQDAEGNSSKPLDNFVESIISDVKACTAEDTVTRDIGDKVSSLHQNADPKEPRACGELSGGVEMSLLDDASKCLGNSNLDSDPRKTNIVTGGNLEGMELAVNVQIEQYVVTAQEPSAPEDPKSARNKITSDGVGDDEDGVPSFANEVQCQIKKKLDASVSIASIGTEGFPFMTDVHADSKGEELQGEKLSGHSVEMCHEKQETTIDLKTDLHELPITAELTSYASEKPVEPFQGTRAKLLGREKVLKMNSCSINAFPEIAKNKNEYAGGQQMSTKVVSVAIKHPEVQDRESNVNNTATKHVYIPFKHNHIKHDGNRYKNRDSDKTSSPSTKSFDYRNTTSARSVPDVMEKERLIADNEKHANLYSQGRRHSKLETNNHDQTTGRCESDYMNNRRSYNHHFNRDPEVQYGPGISNPRKSRHRRHNEDMEIPFTGPPNDSCYRSLRRMTDYPLDRSSRFPAWRPSQGRREELSGRRQVRDIDANRIVGREIDDYLICKDKFASLSGEMVDSLLHSHPNLHYEPTENDFLLRGNSVSPTRSPVRLYRPRSPTQWFSPGRTPEMYIDDDTDLTTHGPSLDRVDMIRNLSEAEITGKHTLLRYPQLQTEMREMHLARELDLARAGRVLRNRRYEMKLRENTEYPEPTYSEDQIVYSRDYDDRRGLVRTQHFANDDDANLVFTDDDHCPGSREYDDRHGFIQQPRRLPSTQDDNRAHIGDGYHRSSKFFRDSEMIHSGSSSRNFHNHERNQLGPNRLKNKVEQEEDYRYHRKHRRCDGGDVRLKRRKY</sequence>
<protein>
    <submittedName>
        <fullName evidence="2">Uncharacterized protein</fullName>
    </submittedName>
</protein>
<proteinExistence type="predicted"/>
<evidence type="ECO:0000313" key="3">
    <source>
        <dbReference type="Proteomes" id="UP000734854"/>
    </source>
</evidence>
<feature type="region of interest" description="Disordered" evidence="1">
    <location>
        <begin position="241"/>
        <end position="278"/>
    </location>
</feature>
<name>A0A8J5I0F5_ZINOF</name>
<organism evidence="2 3">
    <name type="scientific">Zingiber officinale</name>
    <name type="common">Ginger</name>
    <name type="synonym">Amomum zingiber</name>
    <dbReference type="NCBI Taxonomy" id="94328"/>
    <lineage>
        <taxon>Eukaryota</taxon>
        <taxon>Viridiplantae</taxon>
        <taxon>Streptophyta</taxon>
        <taxon>Embryophyta</taxon>
        <taxon>Tracheophyta</taxon>
        <taxon>Spermatophyta</taxon>
        <taxon>Magnoliopsida</taxon>
        <taxon>Liliopsida</taxon>
        <taxon>Zingiberales</taxon>
        <taxon>Zingiberaceae</taxon>
        <taxon>Zingiber</taxon>
    </lineage>
</organism>
<feature type="region of interest" description="Disordered" evidence="1">
    <location>
        <begin position="866"/>
        <end position="901"/>
    </location>
</feature>
<gene>
    <name evidence="2" type="ORF">ZIOFF_000603</name>
</gene>
<feature type="compositionally biased region" description="Basic and acidic residues" evidence="1">
    <location>
        <begin position="870"/>
        <end position="883"/>
    </location>
</feature>
<feature type="region of interest" description="Disordered" evidence="1">
    <location>
        <begin position="1246"/>
        <end position="1275"/>
    </location>
</feature>
<reference evidence="2 3" key="1">
    <citation type="submission" date="2020-08" db="EMBL/GenBank/DDBJ databases">
        <title>Plant Genome Project.</title>
        <authorList>
            <person name="Zhang R.-G."/>
        </authorList>
    </citation>
    <scope>NUCLEOTIDE SEQUENCE [LARGE SCALE GENOMIC DNA]</scope>
    <source>
        <tissue evidence="2">Rhizome</tissue>
    </source>
</reference>
<keyword evidence="3" id="KW-1185">Reference proteome</keyword>
<dbReference type="OrthoDB" id="758862at2759"/>
<feature type="region of interest" description="Disordered" evidence="1">
    <location>
        <begin position="672"/>
        <end position="699"/>
    </location>
</feature>
<feature type="compositionally biased region" description="Polar residues" evidence="1">
    <location>
        <begin position="259"/>
        <end position="271"/>
    </location>
</feature>
<feature type="region of interest" description="Disordered" evidence="1">
    <location>
        <begin position="1289"/>
        <end position="1322"/>
    </location>
</feature>
<dbReference type="PANTHER" id="PTHR34536:SF4">
    <property type="entry name" value="BTZ DOMAIN-CONTAINING PROTEIN"/>
    <property type="match status" value="1"/>
</dbReference>